<evidence type="ECO:0000256" key="2">
    <source>
        <dbReference type="ARBA" id="ARBA00022833"/>
    </source>
</evidence>
<name>A0A915DFR9_9BILA</name>
<feature type="compositionally biased region" description="Pro residues" evidence="4">
    <location>
        <begin position="203"/>
        <end position="212"/>
    </location>
</feature>
<organism evidence="6 7">
    <name type="scientific">Ditylenchus dipsaci</name>
    <dbReference type="NCBI Taxonomy" id="166011"/>
    <lineage>
        <taxon>Eukaryota</taxon>
        <taxon>Metazoa</taxon>
        <taxon>Ecdysozoa</taxon>
        <taxon>Nematoda</taxon>
        <taxon>Chromadorea</taxon>
        <taxon>Rhabditida</taxon>
        <taxon>Tylenchina</taxon>
        <taxon>Tylenchomorpha</taxon>
        <taxon>Sphaerularioidea</taxon>
        <taxon>Anguinidae</taxon>
        <taxon>Anguininae</taxon>
        <taxon>Ditylenchus</taxon>
    </lineage>
</organism>
<keyword evidence="1" id="KW-0479">Metal-binding</keyword>
<dbReference type="SUPFAM" id="SSF57716">
    <property type="entry name" value="Glucocorticoid receptor-like (DNA-binding domain)"/>
    <property type="match status" value="1"/>
</dbReference>
<keyword evidence="3" id="KW-0440">LIM domain</keyword>
<feature type="region of interest" description="Disordered" evidence="4">
    <location>
        <begin position="285"/>
        <end position="343"/>
    </location>
</feature>
<feature type="region of interest" description="Disordered" evidence="4">
    <location>
        <begin position="196"/>
        <end position="254"/>
    </location>
</feature>
<keyword evidence="2" id="KW-0862">Zinc</keyword>
<evidence type="ECO:0000259" key="5">
    <source>
        <dbReference type="PROSITE" id="PS00478"/>
    </source>
</evidence>
<evidence type="ECO:0000256" key="4">
    <source>
        <dbReference type="SAM" id="MobiDB-lite"/>
    </source>
</evidence>
<dbReference type="Proteomes" id="UP000887574">
    <property type="component" value="Unplaced"/>
</dbReference>
<keyword evidence="6" id="KW-1185">Reference proteome</keyword>
<feature type="compositionally biased region" description="Acidic residues" evidence="4">
    <location>
        <begin position="299"/>
        <end position="314"/>
    </location>
</feature>
<feature type="region of interest" description="Disordered" evidence="4">
    <location>
        <begin position="371"/>
        <end position="426"/>
    </location>
</feature>
<feature type="domain" description="LIM zinc-binding" evidence="5">
    <location>
        <begin position="136"/>
        <end position="170"/>
    </location>
</feature>
<sequence>MKVKQLAQWTESFNIPATPWLQSDWQTVFNLLSRFLCKKLVDSAGSKEILENGEKIEAVELTFQEIMHLAESIGIPQFVVVCDSKQTIAENQMALFTTLCTIRYNMNGCDSKYYREIVFPFQLAFNMDVDDSSRYCAACSGQAHLMERSIVDGRVWHRKCMKCCLCKKQFAGVCGTPGQPVLFGDPMYRVEEKVMPQRVEKATPPPRPPPPKSSSGRPSVEEEDTMTISQKIESAIHHDISRSTPVKTSPEASEKNWEMLNYPVELNPFGSDEEEIASSGFEIDFDENTKNSSNNPFSDSDEVATESDLEEVENPVERVVSSFDNPSSPLSGAISSDVESSPRLPLKSVCAESRADVVVAATAVITLAHTTTEACSSSSSEKEDEHKGQRPKSQPPPPPKPPRFSQIGPDESAMMKSSDSLSTKKDGTLACGTTMTELNTQLRKLHCQLTQIETIGSRLESQIIRAITNGKLEWKKSKIVDEYVANVERKCEALRIESILVRKYMDLFINASHKELDKQMKQMEGKDCDQNGQHSDLTELLVQLMHMKNELLCIETSSATPSVNCKSLKKSDGSSILKKSVKQTLKSLKKKL</sequence>
<dbReference type="WBParaSite" id="jg18987">
    <property type="protein sequence ID" value="jg18987"/>
    <property type="gene ID" value="jg18987"/>
</dbReference>
<evidence type="ECO:0000256" key="3">
    <source>
        <dbReference type="ARBA" id="ARBA00023038"/>
    </source>
</evidence>
<reference evidence="7" key="1">
    <citation type="submission" date="2022-11" db="UniProtKB">
        <authorList>
            <consortium name="WormBaseParasite"/>
        </authorList>
    </citation>
    <scope>IDENTIFICATION</scope>
</reference>
<evidence type="ECO:0000256" key="1">
    <source>
        <dbReference type="ARBA" id="ARBA00022723"/>
    </source>
</evidence>
<dbReference type="AlphaFoldDB" id="A0A915DFR9"/>
<proteinExistence type="predicted"/>
<evidence type="ECO:0000313" key="6">
    <source>
        <dbReference type="Proteomes" id="UP000887574"/>
    </source>
</evidence>
<protein>
    <submittedName>
        <fullName evidence="7">LIM zinc-binding domain-containing protein</fullName>
    </submittedName>
</protein>
<dbReference type="InterPro" id="IPR001781">
    <property type="entry name" value="Znf_LIM"/>
</dbReference>
<dbReference type="Gene3D" id="2.10.110.10">
    <property type="entry name" value="Cysteine Rich Protein"/>
    <property type="match status" value="1"/>
</dbReference>
<accession>A0A915DFR9</accession>
<evidence type="ECO:0000313" key="7">
    <source>
        <dbReference type="WBParaSite" id="jg18987"/>
    </source>
</evidence>
<feature type="compositionally biased region" description="Polar residues" evidence="4">
    <location>
        <begin position="322"/>
        <end position="339"/>
    </location>
</feature>
<feature type="compositionally biased region" description="Polar residues" evidence="4">
    <location>
        <begin position="242"/>
        <end position="251"/>
    </location>
</feature>
<dbReference type="PROSITE" id="PS00478">
    <property type="entry name" value="LIM_DOMAIN_1"/>
    <property type="match status" value="1"/>
</dbReference>
<dbReference type="GO" id="GO:0046872">
    <property type="term" value="F:metal ion binding"/>
    <property type="evidence" value="ECO:0007669"/>
    <property type="project" value="UniProtKB-KW"/>
</dbReference>
<feature type="compositionally biased region" description="Pro residues" evidence="4">
    <location>
        <begin position="393"/>
        <end position="402"/>
    </location>
</feature>